<dbReference type="EMBL" id="BDGI01000069">
    <property type="protein sequence ID" value="GAV28446.1"/>
    <property type="molecule type" value="Genomic_DNA"/>
</dbReference>
<protein>
    <submittedName>
        <fullName evidence="2">Uncharacterized protein</fullName>
    </submittedName>
</protein>
<evidence type="ECO:0000313" key="3">
    <source>
        <dbReference type="Proteomes" id="UP000186136"/>
    </source>
</evidence>
<reference evidence="2 3" key="1">
    <citation type="submission" date="2016-08" db="EMBL/GenBank/DDBJ databases">
        <title>Whole genome shotgun sequence of Pichia membranifaciens KS47-1.</title>
        <authorList>
            <person name="Konishi M."/>
            <person name="Ishida M."/>
            <person name="Arakawa T."/>
            <person name="Kato Y."/>
            <person name="Horiuchi J."/>
        </authorList>
    </citation>
    <scope>NUCLEOTIDE SEQUENCE [LARGE SCALE GENOMIC DNA]</scope>
    <source>
        <strain evidence="2 3">KS47-1</strain>
    </source>
</reference>
<evidence type="ECO:0000256" key="1">
    <source>
        <dbReference type="SAM" id="MobiDB-lite"/>
    </source>
</evidence>
<dbReference type="OrthoDB" id="17644at2759"/>
<evidence type="ECO:0000313" key="2">
    <source>
        <dbReference type="EMBL" id="GAV28446.1"/>
    </source>
</evidence>
<feature type="compositionally biased region" description="Polar residues" evidence="1">
    <location>
        <begin position="23"/>
        <end position="35"/>
    </location>
</feature>
<feature type="compositionally biased region" description="Polar residues" evidence="1">
    <location>
        <begin position="7"/>
        <end position="16"/>
    </location>
</feature>
<dbReference type="AlphaFoldDB" id="A0A1Q2YFT7"/>
<comment type="caution">
    <text evidence="2">The sequence shown here is derived from an EMBL/GenBank/DDBJ whole genome shotgun (WGS) entry which is preliminary data.</text>
</comment>
<organism evidence="2 3">
    <name type="scientific">Pichia membranifaciens</name>
    <dbReference type="NCBI Taxonomy" id="4926"/>
    <lineage>
        <taxon>Eukaryota</taxon>
        <taxon>Fungi</taxon>
        <taxon>Dikarya</taxon>
        <taxon>Ascomycota</taxon>
        <taxon>Saccharomycotina</taxon>
        <taxon>Pichiomycetes</taxon>
        <taxon>Pichiales</taxon>
        <taxon>Pichiaceae</taxon>
        <taxon>Pichia</taxon>
    </lineage>
</organism>
<name>A0A1Q2YFT7_9ASCO</name>
<proteinExistence type="predicted"/>
<gene>
    <name evidence="2" type="ORF">PMKS-001917</name>
</gene>
<dbReference type="Proteomes" id="UP000186136">
    <property type="component" value="Unassembled WGS sequence"/>
</dbReference>
<feature type="region of interest" description="Disordered" evidence="1">
    <location>
        <begin position="245"/>
        <end position="300"/>
    </location>
</feature>
<feature type="compositionally biased region" description="Polar residues" evidence="1">
    <location>
        <begin position="127"/>
        <end position="146"/>
    </location>
</feature>
<accession>A0A1Q2YFT7</accession>
<feature type="compositionally biased region" description="Low complexity" evidence="1">
    <location>
        <begin position="84"/>
        <end position="95"/>
    </location>
</feature>
<feature type="compositionally biased region" description="Polar residues" evidence="1">
    <location>
        <begin position="277"/>
        <end position="291"/>
    </location>
</feature>
<feature type="region of interest" description="Disordered" evidence="1">
    <location>
        <begin position="1"/>
        <end position="165"/>
    </location>
</feature>
<feature type="compositionally biased region" description="Basic and acidic residues" evidence="1">
    <location>
        <begin position="147"/>
        <end position="165"/>
    </location>
</feature>
<keyword evidence="3" id="KW-1185">Reference proteome</keyword>
<sequence>MADKSNQKPFNFSFGTNDGKPTPSFSFNAQSQAGSKPSLFSFGSASKEDGSEKPGGFVFKASSFKTPAKSVATNSPTHGFNFGSLAANANSTSSSNPPPFKFGNLTSKSEIQPKSSQAFSFGASKPEPNTQKAKSINSTKENPTSDETMKNGIKDENTKKQKEKENDFLKSYQAPSVEPFIHDDDAELADDDKDEEFYDMEIDEKTSLPIRRLNYEENVKSRLGKGEHLKFAISSKTEEGMLFVTESEDKGAGKSRSKGNSEKGKTELFPFELIPQLDQSSEGSVNDQAQQRRAPAVLKKTHVVYTELPTDANQREDE</sequence>
<feature type="compositionally biased region" description="Polar residues" evidence="1">
    <location>
        <begin position="104"/>
        <end position="119"/>
    </location>
</feature>